<dbReference type="GO" id="GO:0005634">
    <property type="term" value="C:nucleus"/>
    <property type="evidence" value="ECO:0007669"/>
    <property type="project" value="TreeGrafter"/>
</dbReference>
<keyword evidence="6" id="KW-1185">Reference proteome</keyword>
<evidence type="ECO:0000313" key="6">
    <source>
        <dbReference type="Proteomes" id="UP000000689"/>
    </source>
</evidence>
<dbReference type="InterPro" id="IPR010487">
    <property type="entry name" value="NGRN/Rrg9"/>
</dbReference>
<dbReference type="PANTHER" id="PTHR13475">
    <property type="entry name" value="NEUGRIN"/>
    <property type="match status" value="1"/>
</dbReference>
<dbReference type="eggNOG" id="ENOG502S7IA">
    <property type="taxonomic scope" value="Eukaryota"/>
</dbReference>
<dbReference type="PANTHER" id="PTHR13475:SF3">
    <property type="entry name" value="NEUGRIN"/>
    <property type="match status" value="1"/>
</dbReference>
<sequence>MNVLLKLCRSFSQASYNVTLLKESKGKIISGKKIIKWVNDSSLSKKEMGKIDKEKMDTWKRQNIALKEKFKGERWAPKKKLSRTEMGSVRLLREQFPDMTASELGEKFKVSPEAIRRILKSNWKPSEDEDRRIAQRWKKRGEKIKYLYGSTRLGDERVSASTVDPGKK</sequence>
<gene>
    <name evidence="5" type="primary">NDAI0F03660</name>
    <name evidence="5" type="ordered locus">NDAI_0F03660</name>
</gene>
<comment type="function">
    <text evidence="1">Required for respiratory activity and maintenance and expression of the mitochondrial genome.</text>
</comment>
<organism evidence="5 6">
    <name type="scientific">Naumovozyma dairenensis (strain ATCC 10597 / BCRC 20456 / CBS 421 / NBRC 0211 / NRRL Y-12639)</name>
    <name type="common">Saccharomyces dairenensis</name>
    <dbReference type="NCBI Taxonomy" id="1071378"/>
    <lineage>
        <taxon>Eukaryota</taxon>
        <taxon>Fungi</taxon>
        <taxon>Dikarya</taxon>
        <taxon>Ascomycota</taxon>
        <taxon>Saccharomycotina</taxon>
        <taxon>Saccharomycetes</taxon>
        <taxon>Saccharomycetales</taxon>
        <taxon>Saccharomycetaceae</taxon>
        <taxon>Naumovozyma</taxon>
    </lineage>
</organism>
<evidence type="ECO:0000256" key="3">
    <source>
        <dbReference type="ARBA" id="ARBA00010895"/>
    </source>
</evidence>
<dbReference type="RefSeq" id="XP_003670927.1">
    <property type="nucleotide sequence ID" value="XM_003670879.1"/>
</dbReference>
<dbReference type="Pfam" id="PF06413">
    <property type="entry name" value="Neugrin"/>
    <property type="match status" value="1"/>
</dbReference>
<dbReference type="AlphaFoldDB" id="G0WD23"/>
<comment type="subcellular location">
    <subcellularLocation>
        <location evidence="2">Mitochondrion</location>
    </subcellularLocation>
</comment>
<protein>
    <recommendedName>
        <fullName evidence="4">Required for respiratory growth protein 9, mitochondrial</fullName>
    </recommendedName>
</protein>
<name>G0WD23_NAUDC</name>
<evidence type="ECO:0000256" key="4">
    <source>
        <dbReference type="ARBA" id="ARBA00013566"/>
    </source>
</evidence>
<comment type="similarity">
    <text evidence="3">Belongs to the RRG9 family.</text>
</comment>
<dbReference type="GO" id="GO:0005739">
    <property type="term" value="C:mitochondrion"/>
    <property type="evidence" value="ECO:0007669"/>
    <property type="project" value="UniProtKB-SubCell"/>
</dbReference>
<dbReference type="STRING" id="1071378.G0WD23"/>
<evidence type="ECO:0000313" key="5">
    <source>
        <dbReference type="EMBL" id="CCD25684.1"/>
    </source>
</evidence>
<dbReference type="EMBL" id="HE580272">
    <property type="protein sequence ID" value="CCD25684.1"/>
    <property type="molecule type" value="Genomic_DNA"/>
</dbReference>
<dbReference type="KEGG" id="ndi:NDAI_0F03660"/>
<evidence type="ECO:0000256" key="1">
    <source>
        <dbReference type="ARBA" id="ARBA00003548"/>
    </source>
</evidence>
<dbReference type="OrthoDB" id="5578174at2759"/>
<dbReference type="HOGENOM" id="CLU_100293_0_0_1"/>
<dbReference type="Proteomes" id="UP000000689">
    <property type="component" value="Chromosome 6"/>
</dbReference>
<reference evidence="5 6" key="1">
    <citation type="journal article" date="2011" name="Proc. Natl. Acad. Sci. U.S.A.">
        <title>Evolutionary erosion of yeast sex chromosomes by mating-type switching accidents.</title>
        <authorList>
            <person name="Gordon J.L."/>
            <person name="Armisen D."/>
            <person name="Proux-Wera E."/>
            <person name="Oheigeartaigh S.S."/>
            <person name="Byrne K.P."/>
            <person name="Wolfe K.H."/>
        </authorList>
    </citation>
    <scope>NUCLEOTIDE SEQUENCE [LARGE SCALE GENOMIC DNA]</scope>
    <source>
        <strain evidence="6">ATCC 10597 / BCRC 20456 / CBS 421 / NBRC 0211 / NRRL Y-12639</strain>
    </source>
</reference>
<proteinExistence type="inferred from homology"/>
<accession>G0WD23</accession>
<dbReference type="GeneID" id="11497022"/>
<evidence type="ECO:0000256" key="2">
    <source>
        <dbReference type="ARBA" id="ARBA00004173"/>
    </source>
</evidence>